<dbReference type="Pfam" id="PF04542">
    <property type="entry name" value="Sigma70_r2"/>
    <property type="match status" value="1"/>
</dbReference>
<dbReference type="PANTHER" id="PTHR43133:SF51">
    <property type="entry name" value="RNA POLYMERASE SIGMA FACTOR"/>
    <property type="match status" value="1"/>
</dbReference>
<dbReference type="AlphaFoldDB" id="A0ABD8AL02"/>
<feature type="domain" description="DUF1835" evidence="7">
    <location>
        <begin position="194"/>
        <end position="301"/>
    </location>
</feature>
<evidence type="ECO:0000256" key="4">
    <source>
        <dbReference type="ARBA" id="ARBA00023163"/>
    </source>
</evidence>
<name>A0ABD8AL02_PAEAM</name>
<dbReference type="GeneID" id="93477259"/>
<evidence type="ECO:0000259" key="7">
    <source>
        <dbReference type="Pfam" id="PF08874"/>
    </source>
</evidence>
<comment type="similarity">
    <text evidence="1">Belongs to the sigma-70 factor family. ECF subfamily.</text>
</comment>
<dbReference type="PANTHER" id="PTHR43133">
    <property type="entry name" value="RNA POLYMERASE ECF-TYPE SIGMA FACTO"/>
    <property type="match status" value="1"/>
</dbReference>
<keyword evidence="4" id="KW-0804">Transcription</keyword>
<dbReference type="InterPro" id="IPR036388">
    <property type="entry name" value="WH-like_DNA-bd_sf"/>
</dbReference>
<accession>A0ABD8AL02</accession>
<dbReference type="Gene3D" id="1.10.1740.10">
    <property type="match status" value="1"/>
</dbReference>
<protein>
    <submittedName>
        <fullName evidence="8">Sigma-70 family RNA polymerase sigma factor</fullName>
    </submittedName>
</protein>
<evidence type="ECO:0000256" key="1">
    <source>
        <dbReference type="ARBA" id="ARBA00010641"/>
    </source>
</evidence>
<dbReference type="NCBIfam" id="TIGR02937">
    <property type="entry name" value="sigma70-ECF"/>
    <property type="match status" value="1"/>
</dbReference>
<dbReference type="InterPro" id="IPR014284">
    <property type="entry name" value="RNA_pol_sigma-70_dom"/>
</dbReference>
<evidence type="ECO:0000259" key="5">
    <source>
        <dbReference type="Pfam" id="PF04542"/>
    </source>
</evidence>
<dbReference type="InterPro" id="IPR039425">
    <property type="entry name" value="RNA_pol_sigma-70-like"/>
</dbReference>
<reference evidence="8 9" key="1">
    <citation type="submission" date="2024-02" db="EMBL/GenBank/DDBJ databases">
        <title>Complete sequences of two Paenibacillus sp. strains and one Lysinibacillus strain isolated from the environment on STAA medium highlight biotechnological potential.</title>
        <authorList>
            <person name="Attere S.A."/>
            <person name="Piche L.C."/>
            <person name="Intertaglia L."/>
            <person name="Lami R."/>
            <person name="Charette S.J."/>
            <person name="Vincent A.T."/>
        </authorList>
    </citation>
    <scope>NUCLEOTIDE SEQUENCE [LARGE SCALE GENOMIC DNA]</scope>
    <source>
        <strain evidence="8 9">Y5S-7</strain>
    </source>
</reference>
<dbReference type="InterPro" id="IPR013325">
    <property type="entry name" value="RNA_pol_sigma_r2"/>
</dbReference>
<dbReference type="Pfam" id="PF08281">
    <property type="entry name" value="Sigma70_r4_2"/>
    <property type="match status" value="1"/>
</dbReference>
<evidence type="ECO:0000259" key="6">
    <source>
        <dbReference type="Pfam" id="PF08281"/>
    </source>
</evidence>
<dbReference type="Pfam" id="PF08874">
    <property type="entry name" value="DUF1835"/>
    <property type="match status" value="1"/>
</dbReference>
<organism evidence="8 9">
    <name type="scientific">Paenibacillus amylolyticus</name>
    <dbReference type="NCBI Taxonomy" id="1451"/>
    <lineage>
        <taxon>Bacteria</taxon>
        <taxon>Bacillati</taxon>
        <taxon>Bacillota</taxon>
        <taxon>Bacilli</taxon>
        <taxon>Bacillales</taxon>
        <taxon>Paenibacillaceae</taxon>
        <taxon>Paenibacillus</taxon>
    </lineage>
</organism>
<evidence type="ECO:0000313" key="8">
    <source>
        <dbReference type="EMBL" id="WWP18267.1"/>
    </source>
</evidence>
<keyword evidence="2" id="KW-0805">Transcription regulation</keyword>
<dbReference type="InterPro" id="IPR007627">
    <property type="entry name" value="RNA_pol_sigma70_r2"/>
</dbReference>
<dbReference type="EMBL" id="CP145892">
    <property type="protein sequence ID" value="WWP18267.1"/>
    <property type="molecule type" value="Genomic_DNA"/>
</dbReference>
<evidence type="ECO:0000256" key="2">
    <source>
        <dbReference type="ARBA" id="ARBA00023015"/>
    </source>
</evidence>
<dbReference type="GO" id="GO:0016987">
    <property type="term" value="F:sigma factor activity"/>
    <property type="evidence" value="ECO:0007669"/>
    <property type="project" value="UniProtKB-KW"/>
</dbReference>
<dbReference type="SUPFAM" id="SSF88946">
    <property type="entry name" value="Sigma2 domain of RNA polymerase sigma factors"/>
    <property type="match status" value="1"/>
</dbReference>
<dbReference type="Gene3D" id="1.10.10.10">
    <property type="entry name" value="Winged helix-like DNA-binding domain superfamily/Winged helix DNA-binding domain"/>
    <property type="match status" value="1"/>
</dbReference>
<evidence type="ECO:0000256" key="3">
    <source>
        <dbReference type="ARBA" id="ARBA00023082"/>
    </source>
</evidence>
<dbReference type="Proteomes" id="UP001364764">
    <property type="component" value="Chromosome"/>
</dbReference>
<feature type="domain" description="RNA polymerase sigma-70 region 2" evidence="5">
    <location>
        <begin position="19"/>
        <end position="86"/>
    </location>
</feature>
<evidence type="ECO:0000313" key="9">
    <source>
        <dbReference type="Proteomes" id="UP001364764"/>
    </source>
</evidence>
<dbReference type="SUPFAM" id="SSF88659">
    <property type="entry name" value="Sigma3 and sigma4 domains of RNA polymerase sigma factors"/>
    <property type="match status" value="1"/>
</dbReference>
<feature type="domain" description="RNA polymerase sigma factor 70 region 4 type 2" evidence="6">
    <location>
        <begin position="120"/>
        <end position="170"/>
    </location>
</feature>
<keyword evidence="3" id="KW-0731">Sigma factor</keyword>
<dbReference type="InterPro" id="IPR013249">
    <property type="entry name" value="RNA_pol_sigma70_r4_t2"/>
</dbReference>
<dbReference type="CDD" id="cd06171">
    <property type="entry name" value="Sigma70_r4"/>
    <property type="match status" value="1"/>
</dbReference>
<proteinExistence type="inferred from homology"/>
<dbReference type="InterPro" id="IPR014973">
    <property type="entry name" value="DUF1835"/>
</dbReference>
<dbReference type="RefSeq" id="WP_338706255.1">
    <property type="nucleotide sequence ID" value="NZ_CP145892.1"/>
</dbReference>
<dbReference type="InterPro" id="IPR013324">
    <property type="entry name" value="RNA_pol_sigma_r3/r4-like"/>
</dbReference>
<gene>
    <name evidence="8" type="ORF">V6668_17300</name>
</gene>
<sequence length="527" mass="60562">MNSWIEGAMKGETEAYAQLMSQYRGMALAVAYNRLGDTFWAEDVVQEAFTEAFGNLSKLEAPEAFPGWFKVIVERQCYRWLRRKQHTMIPVQELEHVFHEEDQSYDPEKQAVQNEMHRTLRDSITILPSSMRIAVELFYLEGYSLREISEFLGVKVPALKKRLFDARSKLKRSMPVRDLVSVFSDLYEGGKGLLHIMNGDHAANRLRESGIQGDILVWRELYTFGPVAKEMGDTKERQTRASVLEQQLGIPQAEYLKIEELERKLNSFQQYKEIVLWFEYDLYDQTMLSYLLHYFKGQALQNTKLNLLCIDSYPEIEHFRGLGQLTSTQIERLSGSWHVIEKNELQAGAQFWEAYTSTDSRHHLDYLQADTSALPFAKAAFKAHLSRLPSVSNGLGLIEQTTLETIRAGVEHPYPLFREVGDKLHILGMGDLEYWAHLKRMTEGPHALLQMSGATTFPNFKQHDEKFRDGILSLTELGIQVLNGEVDWALLKQDEFWIGGLHNASGGRAKWRWNPASETVVEIESTS</sequence>